<dbReference type="PRINTS" id="PR00344">
    <property type="entry name" value="BCTRLSENSOR"/>
</dbReference>
<evidence type="ECO:0000256" key="7">
    <source>
        <dbReference type="ARBA" id="ARBA00022679"/>
    </source>
</evidence>
<keyword evidence="10" id="KW-0418">Kinase</keyword>
<dbReference type="InterPro" id="IPR036097">
    <property type="entry name" value="HisK_dim/P_sf"/>
</dbReference>
<keyword evidence="19" id="KW-1185">Reference proteome</keyword>
<feature type="domain" description="HAMP" evidence="17">
    <location>
        <begin position="195"/>
        <end position="247"/>
    </location>
</feature>
<dbReference type="CDD" id="cd00082">
    <property type="entry name" value="HisKA"/>
    <property type="match status" value="1"/>
</dbReference>
<dbReference type="InterPro" id="IPR003594">
    <property type="entry name" value="HATPase_dom"/>
</dbReference>
<evidence type="ECO:0000256" key="14">
    <source>
        <dbReference type="ARBA" id="ARBA00023136"/>
    </source>
</evidence>
<feature type="transmembrane region" description="Helical" evidence="15">
    <location>
        <begin position="12"/>
        <end position="36"/>
    </location>
</feature>
<evidence type="ECO:0000256" key="12">
    <source>
        <dbReference type="ARBA" id="ARBA00022989"/>
    </source>
</evidence>
<accession>A0A8J2YX63</accession>
<dbReference type="Pfam" id="PF00512">
    <property type="entry name" value="HisKA"/>
    <property type="match status" value="1"/>
</dbReference>
<keyword evidence="12 15" id="KW-1133">Transmembrane helix</keyword>
<dbReference type="InterPro" id="IPR003660">
    <property type="entry name" value="HAMP_dom"/>
</dbReference>
<evidence type="ECO:0000256" key="10">
    <source>
        <dbReference type="ARBA" id="ARBA00022777"/>
    </source>
</evidence>
<keyword evidence="7" id="KW-0808">Transferase</keyword>
<comment type="catalytic activity">
    <reaction evidence="1">
        <text>ATP + protein L-histidine = ADP + protein N-phospho-L-histidine.</text>
        <dbReference type="EC" id="2.7.13.3"/>
    </reaction>
</comment>
<evidence type="ECO:0000256" key="1">
    <source>
        <dbReference type="ARBA" id="ARBA00000085"/>
    </source>
</evidence>
<evidence type="ECO:0000256" key="9">
    <source>
        <dbReference type="ARBA" id="ARBA00022741"/>
    </source>
</evidence>
<dbReference type="GO" id="GO:0000155">
    <property type="term" value="F:phosphorelay sensor kinase activity"/>
    <property type="evidence" value="ECO:0007669"/>
    <property type="project" value="InterPro"/>
</dbReference>
<dbReference type="AlphaFoldDB" id="A0A8J2YX63"/>
<comment type="caution">
    <text evidence="18">The sequence shown here is derived from an EMBL/GenBank/DDBJ whole genome shotgun (WGS) entry which is preliminary data.</text>
</comment>
<sequence length="452" mass="49172">MLRPRLFCDSLALRLALTALATILVASLIGASITLLNSNLARPPLEHSGLLNEAAVGLRLLDAAPPAGRPALAEAASTSDHFLRWFPTLPEASAATIVPQGDDGPIEELRHLLHDPTRDIRVFKPKDLPPDSPLMFHHGERLTWARSGAIRLTDGSWVVFTVAQPSWGLSRWERRIIGILIVVLSITLVTLVSTRLLARPIELFTTAAERFGRDPKAAPIAEMGPTELRRAARAFNGMQASVQRFIEDRTQMVAAISHDLRTPITRLRLRAEFVEDEEQRDRMLGDLDQMAEMIEATLAFARDDAANEPMTPIDLPSLLESMVDEAVDAGHEASYAGPSRRIIQGRPVALRRAFGNLVDNAIKYGEAVEIAFADTAEGCRIAIADHGPGIAATDREKVFQPFVRLEASRNRDTGGTGLGLSIARSIIRGHGGEIALTNRPEGGLQVLVSLPG</sequence>
<dbReference type="RefSeq" id="WP_189050283.1">
    <property type="nucleotide sequence ID" value="NZ_BMJQ01000013.1"/>
</dbReference>
<dbReference type="SMART" id="SM00387">
    <property type="entry name" value="HATPase_c"/>
    <property type="match status" value="1"/>
</dbReference>
<keyword evidence="13" id="KW-0902">Two-component regulatory system</keyword>
<comment type="subcellular location">
    <subcellularLocation>
        <location evidence="2">Cell inner membrane</location>
        <topology evidence="2">Multi-pass membrane protein</topology>
    </subcellularLocation>
</comment>
<keyword evidence="9" id="KW-0547">Nucleotide-binding</keyword>
<evidence type="ECO:0000256" key="11">
    <source>
        <dbReference type="ARBA" id="ARBA00022840"/>
    </source>
</evidence>
<evidence type="ECO:0000256" key="5">
    <source>
        <dbReference type="ARBA" id="ARBA00022519"/>
    </source>
</evidence>
<name>A0A8J2YX63_9PROT</name>
<dbReference type="CDD" id="cd00075">
    <property type="entry name" value="HATPase"/>
    <property type="match status" value="1"/>
</dbReference>
<reference evidence="18" key="1">
    <citation type="journal article" date="2014" name="Int. J. Syst. Evol. Microbiol.">
        <title>Complete genome sequence of Corynebacterium casei LMG S-19264T (=DSM 44701T), isolated from a smear-ripened cheese.</title>
        <authorList>
            <consortium name="US DOE Joint Genome Institute (JGI-PGF)"/>
            <person name="Walter F."/>
            <person name="Albersmeier A."/>
            <person name="Kalinowski J."/>
            <person name="Ruckert C."/>
        </authorList>
    </citation>
    <scope>NUCLEOTIDE SEQUENCE</scope>
    <source>
        <strain evidence="18">CGMCC 1.15725</strain>
    </source>
</reference>
<dbReference type="Gene3D" id="1.10.287.130">
    <property type="match status" value="1"/>
</dbReference>
<dbReference type="InterPro" id="IPR050980">
    <property type="entry name" value="2C_sensor_his_kinase"/>
</dbReference>
<keyword evidence="5" id="KW-0997">Cell inner membrane</keyword>
<evidence type="ECO:0000313" key="19">
    <source>
        <dbReference type="Proteomes" id="UP000646365"/>
    </source>
</evidence>
<dbReference type="SUPFAM" id="SSF55874">
    <property type="entry name" value="ATPase domain of HSP90 chaperone/DNA topoisomerase II/histidine kinase"/>
    <property type="match status" value="1"/>
</dbReference>
<feature type="domain" description="Histidine kinase" evidence="16">
    <location>
        <begin position="255"/>
        <end position="452"/>
    </location>
</feature>
<dbReference type="PANTHER" id="PTHR44936">
    <property type="entry name" value="SENSOR PROTEIN CREC"/>
    <property type="match status" value="1"/>
</dbReference>
<dbReference type="GO" id="GO:0005524">
    <property type="term" value="F:ATP binding"/>
    <property type="evidence" value="ECO:0007669"/>
    <property type="project" value="UniProtKB-KW"/>
</dbReference>
<dbReference type="PROSITE" id="PS50109">
    <property type="entry name" value="HIS_KIN"/>
    <property type="match status" value="1"/>
</dbReference>
<dbReference type="InterPro" id="IPR005467">
    <property type="entry name" value="His_kinase_dom"/>
</dbReference>
<dbReference type="SUPFAM" id="SSF47384">
    <property type="entry name" value="Homodimeric domain of signal transducing histidine kinase"/>
    <property type="match status" value="1"/>
</dbReference>
<evidence type="ECO:0000256" key="15">
    <source>
        <dbReference type="SAM" id="Phobius"/>
    </source>
</evidence>
<dbReference type="GO" id="GO:0005886">
    <property type="term" value="C:plasma membrane"/>
    <property type="evidence" value="ECO:0007669"/>
    <property type="project" value="UniProtKB-SubCell"/>
</dbReference>
<dbReference type="InterPro" id="IPR036890">
    <property type="entry name" value="HATPase_C_sf"/>
</dbReference>
<evidence type="ECO:0000256" key="3">
    <source>
        <dbReference type="ARBA" id="ARBA00012438"/>
    </source>
</evidence>
<proteinExistence type="predicted"/>
<evidence type="ECO:0000256" key="8">
    <source>
        <dbReference type="ARBA" id="ARBA00022692"/>
    </source>
</evidence>
<dbReference type="InterPro" id="IPR004358">
    <property type="entry name" value="Sig_transdc_His_kin-like_C"/>
</dbReference>
<dbReference type="EC" id="2.7.13.3" evidence="3"/>
<gene>
    <name evidence="18" type="ORF">GCM10011611_46590</name>
</gene>
<dbReference type="Gene3D" id="3.30.565.10">
    <property type="entry name" value="Histidine kinase-like ATPase, C-terminal domain"/>
    <property type="match status" value="1"/>
</dbReference>
<evidence type="ECO:0000256" key="6">
    <source>
        <dbReference type="ARBA" id="ARBA00022553"/>
    </source>
</evidence>
<dbReference type="EMBL" id="BMJQ01000013">
    <property type="protein sequence ID" value="GGF35050.1"/>
    <property type="molecule type" value="Genomic_DNA"/>
</dbReference>
<keyword evidence="6" id="KW-0597">Phosphoprotein</keyword>
<protein>
    <recommendedName>
        <fullName evidence="3">histidine kinase</fullName>
        <ecNumber evidence="3">2.7.13.3</ecNumber>
    </recommendedName>
</protein>
<evidence type="ECO:0000256" key="2">
    <source>
        <dbReference type="ARBA" id="ARBA00004429"/>
    </source>
</evidence>
<evidence type="ECO:0000313" key="18">
    <source>
        <dbReference type="EMBL" id="GGF35050.1"/>
    </source>
</evidence>
<evidence type="ECO:0000259" key="16">
    <source>
        <dbReference type="PROSITE" id="PS50109"/>
    </source>
</evidence>
<dbReference type="PANTHER" id="PTHR44936:SF5">
    <property type="entry name" value="SENSOR HISTIDINE KINASE ENVZ"/>
    <property type="match status" value="1"/>
</dbReference>
<evidence type="ECO:0000259" key="17">
    <source>
        <dbReference type="PROSITE" id="PS50885"/>
    </source>
</evidence>
<keyword evidence="14 15" id="KW-0472">Membrane</keyword>
<dbReference type="PROSITE" id="PS50885">
    <property type="entry name" value="HAMP"/>
    <property type="match status" value="1"/>
</dbReference>
<keyword evidence="8 15" id="KW-0812">Transmembrane</keyword>
<evidence type="ECO:0000256" key="13">
    <source>
        <dbReference type="ARBA" id="ARBA00023012"/>
    </source>
</evidence>
<dbReference type="InterPro" id="IPR003661">
    <property type="entry name" value="HisK_dim/P_dom"/>
</dbReference>
<keyword evidence="11" id="KW-0067">ATP-binding</keyword>
<dbReference type="Pfam" id="PF02518">
    <property type="entry name" value="HATPase_c"/>
    <property type="match status" value="1"/>
</dbReference>
<dbReference type="Pfam" id="PF00672">
    <property type="entry name" value="HAMP"/>
    <property type="match status" value="1"/>
</dbReference>
<evidence type="ECO:0000256" key="4">
    <source>
        <dbReference type="ARBA" id="ARBA00022475"/>
    </source>
</evidence>
<dbReference type="SMART" id="SM00388">
    <property type="entry name" value="HisKA"/>
    <property type="match status" value="1"/>
</dbReference>
<keyword evidence="4" id="KW-1003">Cell membrane</keyword>
<feature type="transmembrane region" description="Helical" evidence="15">
    <location>
        <begin position="176"/>
        <end position="198"/>
    </location>
</feature>
<reference evidence="18" key="2">
    <citation type="submission" date="2020-09" db="EMBL/GenBank/DDBJ databases">
        <authorList>
            <person name="Sun Q."/>
            <person name="Zhou Y."/>
        </authorList>
    </citation>
    <scope>NUCLEOTIDE SEQUENCE</scope>
    <source>
        <strain evidence="18">CGMCC 1.15725</strain>
    </source>
</reference>
<dbReference type="Proteomes" id="UP000646365">
    <property type="component" value="Unassembled WGS sequence"/>
</dbReference>
<dbReference type="SMART" id="SM00304">
    <property type="entry name" value="HAMP"/>
    <property type="match status" value="1"/>
</dbReference>
<organism evidence="18 19">
    <name type="scientific">Aliidongia dinghuensis</name>
    <dbReference type="NCBI Taxonomy" id="1867774"/>
    <lineage>
        <taxon>Bacteria</taxon>
        <taxon>Pseudomonadati</taxon>
        <taxon>Pseudomonadota</taxon>
        <taxon>Alphaproteobacteria</taxon>
        <taxon>Rhodospirillales</taxon>
        <taxon>Dongiaceae</taxon>
        <taxon>Aliidongia</taxon>
    </lineage>
</organism>